<sequence>MKLENLLLRSLFAACLLVCGWIMASMLFTPGPVQLAGSGADGKIGVLMAVPGTCMLPPDGVVCPRLAS</sequence>
<evidence type="ECO:0000313" key="1">
    <source>
        <dbReference type="EMBL" id="SEJ23906.1"/>
    </source>
</evidence>
<reference evidence="1 2" key="1">
    <citation type="submission" date="2016-10" db="EMBL/GenBank/DDBJ databases">
        <authorList>
            <person name="de Groot N.N."/>
        </authorList>
    </citation>
    <scope>NUCLEOTIDE SEQUENCE [LARGE SCALE GENOMIC DNA]</scope>
    <source>
        <strain evidence="1 2">DSM 26515</strain>
    </source>
</reference>
<evidence type="ECO:0000313" key="2">
    <source>
        <dbReference type="Proteomes" id="UP000199420"/>
    </source>
</evidence>
<dbReference type="Proteomes" id="UP000199420">
    <property type="component" value="Unassembled WGS sequence"/>
</dbReference>
<accession>A0A1H6X777</accession>
<dbReference type="EMBL" id="FNYC01000005">
    <property type="protein sequence ID" value="SEJ23906.1"/>
    <property type="molecule type" value="Genomic_DNA"/>
</dbReference>
<dbReference type="OrthoDB" id="5958178at2"/>
<protein>
    <submittedName>
        <fullName evidence="1">Uncharacterized protein</fullName>
    </submittedName>
</protein>
<dbReference type="RefSeq" id="WP_091338100.1">
    <property type="nucleotide sequence ID" value="NZ_FNYC01000005.1"/>
</dbReference>
<name>A0A1H6X777_9GAMM</name>
<proteinExistence type="predicted"/>
<dbReference type="STRING" id="529704.SAMN02927913_2778"/>
<dbReference type="AlphaFoldDB" id="A0A1H6X777"/>
<gene>
    <name evidence="1" type="ORF">SAMN04487997_2801</name>
</gene>
<organism evidence="1 2">
    <name type="scientific">Frateuria terrea</name>
    <dbReference type="NCBI Taxonomy" id="529704"/>
    <lineage>
        <taxon>Bacteria</taxon>
        <taxon>Pseudomonadati</taxon>
        <taxon>Pseudomonadota</taxon>
        <taxon>Gammaproteobacteria</taxon>
        <taxon>Lysobacterales</taxon>
        <taxon>Rhodanobacteraceae</taxon>
        <taxon>Frateuria</taxon>
    </lineage>
</organism>
<keyword evidence="2" id="KW-1185">Reference proteome</keyword>